<name>A0A1U9UXH8_CUPNE</name>
<protein>
    <submittedName>
        <fullName evidence="4">TetR family transcriptional regulator</fullName>
    </submittedName>
</protein>
<dbReference type="InterPro" id="IPR036271">
    <property type="entry name" value="Tet_transcr_reg_TetR-rel_C_sf"/>
</dbReference>
<dbReference type="RefSeq" id="WP_078199786.1">
    <property type="nucleotide sequence ID" value="NZ_CP017758.1"/>
</dbReference>
<dbReference type="Proteomes" id="UP000189627">
    <property type="component" value="Chromosome 2"/>
</dbReference>
<accession>A0A1U9UXH8</accession>
<reference evidence="5" key="1">
    <citation type="submission" date="2017-02" db="EMBL/GenBank/DDBJ databases">
        <title>Complete genome sequence of Cupriavidus necator strain NH9, a 3-chlorobenzoate degrader.</title>
        <authorList>
            <person name="Moriuchi R."/>
            <person name="Dohra H."/>
            <person name="Ogawa N."/>
        </authorList>
    </citation>
    <scope>NUCLEOTIDE SEQUENCE [LARGE SCALE GENOMIC DNA]</scope>
    <source>
        <strain evidence="5">NH9</strain>
    </source>
</reference>
<evidence type="ECO:0000256" key="1">
    <source>
        <dbReference type="ARBA" id="ARBA00023125"/>
    </source>
</evidence>
<dbReference type="SUPFAM" id="SSF48498">
    <property type="entry name" value="Tetracyclin repressor-like, C-terminal domain"/>
    <property type="match status" value="1"/>
</dbReference>
<dbReference type="InterPro" id="IPR039536">
    <property type="entry name" value="TetR_C_Proteobacteria"/>
</dbReference>
<organism evidence="4 5">
    <name type="scientific">Cupriavidus necator</name>
    <name type="common">Alcaligenes eutrophus</name>
    <name type="synonym">Ralstonia eutropha</name>
    <dbReference type="NCBI Taxonomy" id="106590"/>
    <lineage>
        <taxon>Bacteria</taxon>
        <taxon>Pseudomonadati</taxon>
        <taxon>Pseudomonadota</taxon>
        <taxon>Betaproteobacteria</taxon>
        <taxon>Burkholderiales</taxon>
        <taxon>Burkholderiaceae</taxon>
        <taxon>Cupriavidus</taxon>
    </lineage>
</organism>
<feature type="DNA-binding region" description="H-T-H motif" evidence="2">
    <location>
        <begin position="41"/>
        <end position="60"/>
    </location>
</feature>
<dbReference type="Pfam" id="PF14246">
    <property type="entry name" value="TetR_C_7"/>
    <property type="match status" value="1"/>
</dbReference>
<dbReference type="Gene3D" id="1.10.357.10">
    <property type="entry name" value="Tetracycline Repressor, domain 2"/>
    <property type="match status" value="1"/>
</dbReference>
<dbReference type="GO" id="GO:0000976">
    <property type="term" value="F:transcription cis-regulatory region binding"/>
    <property type="evidence" value="ECO:0007669"/>
    <property type="project" value="TreeGrafter"/>
</dbReference>
<dbReference type="AlphaFoldDB" id="A0A1U9UXH8"/>
<dbReference type="GO" id="GO:0003700">
    <property type="term" value="F:DNA-binding transcription factor activity"/>
    <property type="evidence" value="ECO:0007669"/>
    <property type="project" value="TreeGrafter"/>
</dbReference>
<sequence length="223" mass="24139">MMTTVSLSKERQEGRDESEVRSRILDAAFAAFMENGFAATSTLEIATLARVSKRELYALVGNKKEMLIACISARATRLQVSADLPVPHDRETLAHVLTSFGTQLVREITDPTVIAVFRLAIAEAVHAPEVAQALDSIGRETSRAALRQIMTRAQASGLLNGRPAELAEQFGGLLWGNLMVSLLLGVAARPNSREVAARARDATAAFLQLHSLPIDATTPRRPI</sequence>
<dbReference type="PROSITE" id="PS50977">
    <property type="entry name" value="HTH_TETR_2"/>
    <property type="match status" value="1"/>
</dbReference>
<dbReference type="OrthoDB" id="9809994at2"/>
<dbReference type="EMBL" id="CP017758">
    <property type="protein sequence ID" value="AQV97416.1"/>
    <property type="molecule type" value="Genomic_DNA"/>
</dbReference>
<dbReference type="PANTHER" id="PTHR30055">
    <property type="entry name" value="HTH-TYPE TRANSCRIPTIONAL REGULATOR RUTR"/>
    <property type="match status" value="1"/>
</dbReference>
<evidence type="ECO:0000256" key="2">
    <source>
        <dbReference type="PROSITE-ProRule" id="PRU00335"/>
    </source>
</evidence>
<gene>
    <name evidence="4" type="ORF">BJN34_26495</name>
</gene>
<feature type="domain" description="HTH tetR-type" evidence="3">
    <location>
        <begin position="18"/>
        <end position="78"/>
    </location>
</feature>
<dbReference type="KEGG" id="cuh:BJN34_26495"/>
<dbReference type="Gene3D" id="1.10.10.60">
    <property type="entry name" value="Homeodomain-like"/>
    <property type="match status" value="1"/>
</dbReference>
<dbReference type="InterPro" id="IPR001647">
    <property type="entry name" value="HTH_TetR"/>
</dbReference>
<evidence type="ECO:0000259" key="3">
    <source>
        <dbReference type="PROSITE" id="PS50977"/>
    </source>
</evidence>
<keyword evidence="1 2" id="KW-0238">DNA-binding</keyword>
<proteinExistence type="predicted"/>
<dbReference type="Pfam" id="PF00440">
    <property type="entry name" value="TetR_N"/>
    <property type="match status" value="1"/>
</dbReference>
<dbReference type="PANTHER" id="PTHR30055:SF146">
    <property type="entry name" value="HTH-TYPE TRANSCRIPTIONAL DUAL REGULATOR CECR"/>
    <property type="match status" value="1"/>
</dbReference>
<dbReference type="InterPro" id="IPR050109">
    <property type="entry name" value="HTH-type_TetR-like_transc_reg"/>
</dbReference>
<evidence type="ECO:0000313" key="5">
    <source>
        <dbReference type="Proteomes" id="UP000189627"/>
    </source>
</evidence>
<dbReference type="InterPro" id="IPR009057">
    <property type="entry name" value="Homeodomain-like_sf"/>
</dbReference>
<dbReference type="SUPFAM" id="SSF46689">
    <property type="entry name" value="Homeodomain-like"/>
    <property type="match status" value="1"/>
</dbReference>
<evidence type="ECO:0000313" key="4">
    <source>
        <dbReference type="EMBL" id="AQV97416.1"/>
    </source>
</evidence>